<dbReference type="GO" id="GO:0003700">
    <property type="term" value="F:DNA-binding transcription factor activity"/>
    <property type="evidence" value="ECO:0007669"/>
    <property type="project" value="InterPro"/>
</dbReference>
<organism evidence="6 7">
    <name type="scientific">Planobispora takensis</name>
    <dbReference type="NCBI Taxonomy" id="1367882"/>
    <lineage>
        <taxon>Bacteria</taxon>
        <taxon>Bacillati</taxon>
        <taxon>Actinomycetota</taxon>
        <taxon>Actinomycetes</taxon>
        <taxon>Streptosporangiales</taxon>
        <taxon>Streptosporangiaceae</taxon>
        <taxon>Planobispora</taxon>
    </lineage>
</organism>
<dbReference type="AlphaFoldDB" id="A0A8J3T0L9"/>
<name>A0A8J3T0L9_9ACTN</name>
<dbReference type="Gene3D" id="1.10.10.60">
    <property type="entry name" value="Homeodomain-like"/>
    <property type="match status" value="1"/>
</dbReference>
<dbReference type="Pfam" id="PF12833">
    <property type="entry name" value="HTH_18"/>
    <property type="match status" value="1"/>
</dbReference>
<evidence type="ECO:0000256" key="3">
    <source>
        <dbReference type="ARBA" id="ARBA00023163"/>
    </source>
</evidence>
<dbReference type="SUPFAM" id="SSF46689">
    <property type="entry name" value="Homeodomain-like"/>
    <property type="match status" value="1"/>
</dbReference>
<dbReference type="InterPro" id="IPR011051">
    <property type="entry name" value="RmlC_Cupin_sf"/>
</dbReference>
<evidence type="ECO:0000256" key="4">
    <source>
        <dbReference type="SAM" id="MobiDB-lite"/>
    </source>
</evidence>
<keyword evidence="1" id="KW-0805">Transcription regulation</keyword>
<dbReference type="PANTHER" id="PTHR46796">
    <property type="entry name" value="HTH-TYPE TRANSCRIPTIONAL ACTIVATOR RHAS-RELATED"/>
    <property type="match status" value="1"/>
</dbReference>
<proteinExistence type="predicted"/>
<feature type="compositionally biased region" description="Low complexity" evidence="4">
    <location>
        <begin position="7"/>
        <end position="18"/>
    </location>
</feature>
<dbReference type="Gene3D" id="2.60.120.10">
    <property type="entry name" value="Jelly Rolls"/>
    <property type="match status" value="1"/>
</dbReference>
<dbReference type="PROSITE" id="PS01124">
    <property type="entry name" value="HTH_ARAC_FAMILY_2"/>
    <property type="match status" value="1"/>
</dbReference>
<feature type="region of interest" description="Disordered" evidence="4">
    <location>
        <begin position="1"/>
        <end position="43"/>
    </location>
</feature>
<evidence type="ECO:0000256" key="1">
    <source>
        <dbReference type="ARBA" id="ARBA00023015"/>
    </source>
</evidence>
<evidence type="ECO:0000313" key="7">
    <source>
        <dbReference type="Proteomes" id="UP000634476"/>
    </source>
</evidence>
<dbReference type="RefSeq" id="WP_239131271.1">
    <property type="nucleotide sequence ID" value="NZ_BOOK01000040.1"/>
</dbReference>
<accession>A0A8J3T0L9</accession>
<dbReference type="PANTHER" id="PTHR46796:SF15">
    <property type="entry name" value="BLL1074 PROTEIN"/>
    <property type="match status" value="1"/>
</dbReference>
<dbReference type="SMART" id="SM00342">
    <property type="entry name" value="HTH_ARAC"/>
    <property type="match status" value="1"/>
</dbReference>
<gene>
    <name evidence="6" type="ORF">Pta02_55910</name>
</gene>
<keyword evidence="7" id="KW-1185">Reference proteome</keyword>
<keyword evidence="3" id="KW-0804">Transcription</keyword>
<feature type="domain" description="HTH araC/xylS-type" evidence="5">
    <location>
        <begin position="185"/>
        <end position="282"/>
    </location>
</feature>
<keyword evidence="2" id="KW-0238">DNA-binding</keyword>
<reference evidence="6" key="1">
    <citation type="submission" date="2021-01" db="EMBL/GenBank/DDBJ databases">
        <title>Whole genome shotgun sequence of Planobispora takensis NBRC 109077.</title>
        <authorList>
            <person name="Komaki H."/>
            <person name="Tamura T."/>
        </authorList>
    </citation>
    <scope>NUCLEOTIDE SEQUENCE</scope>
    <source>
        <strain evidence="6">NBRC 109077</strain>
    </source>
</reference>
<protein>
    <submittedName>
        <fullName evidence="6">Putative transcriptional regulator, AraC family protein</fullName>
    </submittedName>
</protein>
<evidence type="ECO:0000313" key="6">
    <source>
        <dbReference type="EMBL" id="GII03583.1"/>
    </source>
</evidence>
<dbReference type="Proteomes" id="UP000634476">
    <property type="component" value="Unassembled WGS sequence"/>
</dbReference>
<comment type="caution">
    <text evidence="6">The sequence shown here is derived from an EMBL/GenBank/DDBJ whole genome shotgun (WGS) entry which is preliminary data.</text>
</comment>
<sequence length="293" mass="29639">MSITTGASACPPAAAAASQSGQERRPHRAGSQSGQARRPHWQGSATAVPGLLAFTGAIGSAEPHAHAAVQVLLVLDGEVTLTDRHDCRRPAQAAIIPAGVRHGLRAAPGTHGLLAYLDPAGPAGRAATARIAASGDADAVSTWQAAARPVTAAGPGAPAVVPGPAATYRTAGPHTGTGALPVPLSRALAAVPQLIDGPLLLGDLAARAGVSASRLGHLFAEHLHLPYPAWRRWARLLHAVEQVRAGATLTEAAHAAGFADSAHLTRTCRAMFGITPSQALAATGWNAPARSSR</sequence>
<dbReference type="InterPro" id="IPR014710">
    <property type="entry name" value="RmlC-like_jellyroll"/>
</dbReference>
<dbReference type="EMBL" id="BOOK01000040">
    <property type="protein sequence ID" value="GII03583.1"/>
    <property type="molecule type" value="Genomic_DNA"/>
</dbReference>
<dbReference type="GO" id="GO:0043565">
    <property type="term" value="F:sequence-specific DNA binding"/>
    <property type="evidence" value="ECO:0007669"/>
    <property type="project" value="InterPro"/>
</dbReference>
<dbReference type="InterPro" id="IPR009057">
    <property type="entry name" value="Homeodomain-like_sf"/>
</dbReference>
<dbReference type="SUPFAM" id="SSF51182">
    <property type="entry name" value="RmlC-like cupins"/>
    <property type="match status" value="1"/>
</dbReference>
<dbReference type="InterPro" id="IPR050204">
    <property type="entry name" value="AraC_XylS_family_regulators"/>
</dbReference>
<evidence type="ECO:0000256" key="2">
    <source>
        <dbReference type="ARBA" id="ARBA00023125"/>
    </source>
</evidence>
<evidence type="ECO:0000259" key="5">
    <source>
        <dbReference type="PROSITE" id="PS01124"/>
    </source>
</evidence>
<dbReference type="InterPro" id="IPR018060">
    <property type="entry name" value="HTH_AraC"/>
</dbReference>